<sequence>METARSPNSSSHSSFSASSEPLLKNDDLRTAVKQPRISRTVAVFIIGSLSGITFSSSMSHGLLAVGLPYIATDLKLPDHLLLWPSSVAALASGCCLLIAGALADLVGDRLINITGTILLTISALGSAIATSGLSLIMFRLVEGLSVSMCLPTGVSIITRSFPPGKRRNIGFACLGLSQPLGFSLGMVLEGLFATAPGGWRFGFHACAGIGLAFSLCGIIFLPADLERPNFHWRSVLYEIDWIGALIASTCLGIICYICAVLTENISNIYAIPQIILIVISLTLMPVFVFWMDFQERRGKPVLIPNSMWKNNTFVSISLVVLLTWGVLQGSELFLSLFFQKIQHLSPLETSARLLPNILLGILLNVTTGLIVHAVRIDYLILLTAVAAAISPLLMAIIDPKWNYWACAFWAVLLGPVGVDVVFTVAHLIITDIFPESTHALAGAVFNTIAQLGTSIGLCAIAVISSAAKRSSGYPEDSPNALMTGYRAAFWTCFAMTASTIVVACIGLRNIRRLGAPISEPTS</sequence>
<gene>
    <name evidence="1" type="ORF">LOY88_003261</name>
</gene>
<dbReference type="EMBL" id="JALBCA010000042">
    <property type="protein sequence ID" value="KAI2387032.1"/>
    <property type="molecule type" value="Genomic_DNA"/>
</dbReference>
<comment type="caution">
    <text evidence="1">The sequence shown here is derived from an EMBL/GenBank/DDBJ whole genome shotgun (WGS) entry which is preliminary data.</text>
</comment>
<accession>A0ACB8UWU1</accession>
<reference evidence="1" key="1">
    <citation type="journal article" date="2022" name="bioRxiv">
        <title>Population genetic analysis of Ophidiomyces ophidiicola, the causative agent of snake fungal disease, indicates recent introductions to the USA.</title>
        <authorList>
            <person name="Ladner J.T."/>
            <person name="Palmer J.M."/>
            <person name="Ettinger C.L."/>
            <person name="Stajich J.E."/>
            <person name="Farrell T.M."/>
            <person name="Glorioso B.M."/>
            <person name="Lawson B."/>
            <person name="Price S.J."/>
            <person name="Stengle A.G."/>
            <person name="Grear D.A."/>
            <person name="Lorch J.M."/>
        </authorList>
    </citation>
    <scope>NUCLEOTIDE SEQUENCE</scope>
    <source>
        <strain evidence="1">NWHC 24266-5</strain>
    </source>
</reference>
<name>A0ACB8UWU1_9EURO</name>
<organism evidence="1">
    <name type="scientific">Ophidiomyces ophidiicola</name>
    <dbReference type="NCBI Taxonomy" id="1387563"/>
    <lineage>
        <taxon>Eukaryota</taxon>
        <taxon>Fungi</taxon>
        <taxon>Dikarya</taxon>
        <taxon>Ascomycota</taxon>
        <taxon>Pezizomycotina</taxon>
        <taxon>Eurotiomycetes</taxon>
        <taxon>Eurotiomycetidae</taxon>
        <taxon>Onygenales</taxon>
        <taxon>Onygenaceae</taxon>
        <taxon>Ophidiomyces</taxon>
    </lineage>
</organism>
<proteinExistence type="predicted"/>
<protein>
    <submittedName>
        <fullName evidence="1">Uncharacterized protein</fullName>
    </submittedName>
</protein>
<evidence type="ECO:0000313" key="1">
    <source>
        <dbReference type="EMBL" id="KAI2387032.1"/>
    </source>
</evidence>